<dbReference type="SMART" id="SM00342">
    <property type="entry name" value="HTH_ARAC"/>
    <property type="match status" value="1"/>
</dbReference>
<dbReference type="InterPro" id="IPR018060">
    <property type="entry name" value="HTH_AraC"/>
</dbReference>
<keyword evidence="2" id="KW-0238">DNA-binding</keyword>
<evidence type="ECO:0000256" key="5">
    <source>
        <dbReference type="SAM" id="MobiDB-lite"/>
    </source>
</evidence>
<dbReference type="Pfam" id="PF14525">
    <property type="entry name" value="AraC_binding_2"/>
    <property type="match status" value="1"/>
</dbReference>
<dbReference type="InterPro" id="IPR050204">
    <property type="entry name" value="AraC_XylS_family_regulators"/>
</dbReference>
<protein>
    <submittedName>
        <fullName evidence="7">Transcriptional regulator, AraC family</fullName>
    </submittedName>
</protein>
<dbReference type="GO" id="GO:0043565">
    <property type="term" value="F:sequence-specific DNA binding"/>
    <property type="evidence" value="ECO:0007669"/>
    <property type="project" value="InterPro"/>
</dbReference>
<keyword evidence="4" id="KW-0804">Transcription</keyword>
<dbReference type="PANTHER" id="PTHR46796">
    <property type="entry name" value="HTH-TYPE TRANSCRIPTIONAL ACTIVATOR RHAS-RELATED"/>
    <property type="match status" value="1"/>
</dbReference>
<dbReference type="PROSITE" id="PS01124">
    <property type="entry name" value="HTH_ARAC_FAMILY_2"/>
    <property type="match status" value="1"/>
</dbReference>
<dbReference type="PROSITE" id="PS00041">
    <property type="entry name" value="HTH_ARAC_FAMILY_1"/>
    <property type="match status" value="1"/>
</dbReference>
<evidence type="ECO:0000256" key="3">
    <source>
        <dbReference type="ARBA" id="ARBA00023159"/>
    </source>
</evidence>
<dbReference type="Pfam" id="PF12833">
    <property type="entry name" value="HTH_18"/>
    <property type="match status" value="1"/>
</dbReference>
<dbReference type="InterPro" id="IPR018062">
    <property type="entry name" value="HTH_AraC-typ_CS"/>
</dbReference>
<dbReference type="HOGENOM" id="CLU_047930_0_1_4"/>
<organism evidence="7">
    <name type="scientific">Cupriavidus pinatubonensis (strain JMP 134 / LMG 1197)</name>
    <name type="common">Cupriavidus necator (strain JMP 134)</name>
    <dbReference type="NCBI Taxonomy" id="264198"/>
    <lineage>
        <taxon>Bacteria</taxon>
        <taxon>Pseudomonadati</taxon>
        <taxon>Pseudomonadota</taxon>
        <taxon>Betaproteobacteria</taxon>
        <taxon>Burkholderiales</taxon>
        <taxon>Burkholderiaceae</taxon>
        <taxon>Cupriavidus</taxon>
    </lineage>
</organism>
<dbReference type="Gene3D" id="1.10.10.60">
    <property type="entry name" value="Homeodomain-like"/>
    <property type="match status" value="1"/>
</dbReference>
<dbReference type="GO" id="GO:0003700">
    <property type="term" value="F:DNA-binding transcription factor activity"/>
    <property type="evidence" value="ECO:0007669"/>
    <property type="project" value="InterPro"/>
</dbReference>
<accession>Q46WP4</accession>
<reference evidence="7" key="1">
    <citation type="submission" date="2005-08" db="EMBL/GenBank/DDBJ databases">
        <title>Complete sequence of Chromosome1 of Ralstonia eutropha JMP134.</title>
        <authorList>
            <person name="Copeland A."/>
            <person name="Lucas S."/>
            <person name="Lapidus A."/>
            <person name="Barry K."/>
            <person name="Detter J.C."/>
            <person name="Glavina T."/>
            <person name="Hammon N."/>
            <person name="Israni S."/>
            <person name="Pitluck S."/>
            <person name="Goltsman E."/>
            <person name="Martinez M."/>
            <person name="Schmutz J."/>
            <person name="Larimer F."/>
            <person name="Land M."/>
            <person name="Lykidis A."/>
            <person name="Richardson P."/>
        </authorList>
    </citation>
    <scope>NUCLEOTIDE SEQUENCE</scope>
    <source>
        <strain evidence="7">JMP134</strain>
    </source>
</reference>
<dbReference type="SUPFAM" id="SSF51215">
    <property type="entry name" value="Regulatory protein AraC"/>
    <property type="match status" value="1"/>
</dbReference>
<keyword evidence="3" id="KW-0010">Activator</keyword>
<evidence type="ECO:0000256" key="2">
    <source>
        <dbReference type="ARBA" id="ARBA00023125"/>
    </source>
</evidence>
<name>Q46WP4_CUPPJ</name>
<dbReference type="InterPro" id="IPR009057">
    <property type="entry name" value="Homeodomain-like_sf"/>
</dbReference>
<proteinExistence type="predicted"/>
<keyword evidence="1" id="KW-0805">Transcription regulation</keyword>
<evidence type="ECO:0000313" key="7">
    <source>
        <dbReference type="EMBL" id="AAZ62439.1"/>
    </source>
</evidence>
<dbReference type="InterPro" id="IPR037923">
    <property type="entry name" value="HTH-like"/>
</dbReference>
<dbReference type="InterPro" id="IPR035418">
    <property type="entry name" value="AraC-bd_2"/>
</dbReference>
<dbReference type="EMBL" id="CP000090">
    <property type="protein sequence ID" value="AAZ62439.1"/>
    <property type="molecule type" value="Genomic_DNA"/>
</dbReference>
<dbReference type="SUPFAM" id="SSF46689">
    <property type="entry name" value="Homeodomain-like"/>
    <property type="match status" value="1"/>
</dbReference>
<evidence type="ECO:0000256" key="1">
    <source>
        <dbReference type="ARBA" id="ARBA00023015"/>
    </source>
</evidence>
<feature type="compositionally biased region" description="Polar residues" evidence="5">
    <location>
        <begin position="16"/>
        <end position="28"/>
    </location>
</feature>
<gene>
    <name evidence="7" type="ordered locus">Reut_A3079</name>
</gene>
<sequence>MPAIPAIPANRAFPAASNSPGRASDAQRIQSLSGRVFGPTRLRAAEDDAALDARIDTCAIGRLTLVTIGYNQAVDIEPQQGKDEFVIQTLLAGRCRVHAPHGTVEMPPGATFVFSPTVPASLSLDRDCERFSVVIRRQLIEEAFRLQFGFDPPTPIEFDMQPVADDGRAERWQALVAYLRAETRVRREGTGAPAMDASIERIVLSTLLLDRFAADGGMLPSRFAPALPGYVRCAIAYLRTHLDQPLTLEQVAAHCGVSARTLQLGFRKSKNTTPMEYLRLLRLQAARADLQRVPQEKGMVSAIALRHGFTHLSLFSREYRKAFGELPSDTLQAPRG</sequence>
<dbReference type="AlphaFoldDB" id="Q46WP4"/>
<dbReference type="eggNOG" id="COG2207">
    <property type="taxonomic scope" value="Bacteria"/>
</dbReference>
<dbReference type="OrthoDB" id="185346at2"/>
<evidence type="ECO:0000259" key="6">
    <source>
        <dbReference type="PROSITE" id="PS01124"/>
    </source>
</evidence>
<feature type="region of interest" description="Disordered" evidence="5">
    <location>
        <begin position="1"/>
        <end position="28"/>
    </location>
</feature>
<evidence type="ECO:0000256" key="4">
    <source>
        <dbReference type="ARBA" id="ARBA00023163"/>
    </source>
</evidence>
<feature type="domain" description="HTH araC/xylS-type" evidence="6">
    <location>
        <begin position="232"/>
        <end position="333"/>
    </location>
</feature>
<dbReference type="KEGG" id="reu:Reut_A3079"/>
<dbReference type="STRING" id="264198.Reut_A3079"/>